<dbReference type="EMBL" id="CM041553">
    <property type="protein sequence ID" value="KAI3352583.1"/>
    <property type="molecule type" value="Genomic_DNA"/>
</dbReference>
<evidence type="ECO:0000313" key="2">
    <source>
        <dbReference type="Proteomes" id="UP000831701"/>
    </source>
</evidence>
<reference evidence="1" key="1">
    <citation type="submission" date="2022-04" db="EMBL/GenBank/DDBJ databases">
        <title>Jade perch genome.</title>
        <authorList>
            <person name="Chao B."/>
        </authorList>
    </citation>
    <scope>NUCLEOTIDE SEQUENCE</scope>
    <source>
        <strain evidence="1">CB-2022</strain>
    </source>
</reference>
<comment type="caution">
    <text evidence="1">The sequence shown here is derived from an EMBL/GenBank/DDBJ whole genome shotgun (WGS) entry which is preliminary data.</text>
</comment>
<proteinExistence type="predicted"/>
<name>A0ACB8VDG2_9TELE</name>
<organism evidence="1 2">
    <name type="scientific">Scortum barcoo</name>
    <name type="common">barcoo grunter</name>
    <dbReference type="NCBI Taxonomy" id="214431"/>
    <lineage>
        <taxon>Eukaryota</taxon>
        <taxon>Metazoa</taxon>
        <taxon>Chordata</taxon>
        <taxon>Craniata</taxon>
        <taxon>Vertebrata</taxon>
        <taxon>Euteleostomi</taxon>
        <taxon>Actinopterygii</taxon>
        <taxon>Neopterygii</taxon>
        <taxon>Teleostei</taxon>
        <taxon>Neoteleostei</taxon>
        <taxon>Acanthomorphata</taxon>
        <taxon>Eupercaria</taxon>
        <taxon>Centrarchiformes</taxon>
        <taxon>Terapontoidei</taxon>
        <taxon>Terapontidae</taxon>
        <taxon>Scortum</taxon>
    </lineage>
</organism>
<keyword evidence="2" id="KW-1185">Reference proteome</keyword>
<evidence type="ECO:0000313" key="1">
    <source>
        <dbReference type="EMBL" id="KAI3352583.1"/>
    </source>
</evidence>
<accession>A0ACB8VDG2</accession>
<gene>
    <name evidence="1" type="ORF">L3Q82_005523</name>
</gene>
<sequence>MSEEDDTIELDRSLEKMLSNEDRRTDADDQDEDNVGDEDEQEENGKREKRSRPKKERRPSDSWSLGYYGIFQLSDSLFCDSGYRSSRNVCRTSCTAFTDDNIMDDIACFVRSGYWRRSNMKLGLLVVLAVAVLVPSLSESRIVSKCELKEKLRTAISLPSNLERFREEILALGSRRRREAKSMSEEDDSNELDRSLEKMLSNKDRRTNADDQDEDDESDEGDEERKPSDSWSLGYYGIFQLFDSLFCDSGYRSSRNVCRTSCTAFTDDNIMDDIACFVRSGYWRLQKAKEYCFQSQESDYHRGEFGG</sequence>
<protein>
    <submittedName>
        <fullName evidence="1">Uncharacterized protein</fullName>
    </submittedName>
</protein>
<dbReference type="Proteomes" id="UP000831701">
    <property type="component" value="Chromosome 23"/>
</dbReference>